<accession>A0A8J2KZY0</accession>
<dbReference type="AlphaFoldDB" id="A0A8J2KZY0"/>
<evidence type="ECO:0000313" key="2">
    <source>
        <dbReference type="Proteomes" id="UP000708208"/>
    </source>
</evidence>
<keyword evidence="2" id="KW-1185">Reference proteome</keyword>
<gene>
    <name evidence="1" type="ORF">AFUS01_LOCUS23750</name>
</gene>
<name>A0A8J2KZY0_9HEXA</name>
<dbReference type="EMBL" id="CAJVCH010289215">
    <property type="protein sequence ID" value="CAG7785103.1"/>
    <property type="molecule type" value="Genomic_DNA"/>
</dbReference>
<evidence type="ECO:0000313" key="1">
    <source>
        <dbReference type="EMBL" id="CAG7785103.1"/>
    </source>
</evidence>
<organism evidence="1 2">
    <name type="scientific">Allacma fusca</name>
    <dbReference type="NCBI Taxonomy" id="39272"/>
    <lineage>
        <taxon>Eukaryota</taxon>
        <taxon>Metazoa</taxon>
        <taxon>Ecdysozoa</taxon>
        <taxon>Arthropoda</taxon>
        <taxon>Hexapoda</taxon>
        <taxon>Collembola</taxon>
        <taxon>Symphypleona</taxon>
        <taxon>Sminthuridae</taxon>
        <taxon>Allacma</taxon>
    </lineage>
</organism>
<feature type="non-terminal residue" evidence="1">
    <location>
        <position position="226"/>
    </location>
</feature>
<comment type="caution">
    <text evidence="1">The sequence shown here is derived from an EMBL/GenBank/DDBJ whole genome shotgun (WGS) entry which is preliminary data.</text>
</comment>
<sequence>MKTLYRDGNSFENLTKIVNTMPQESQFTAYEELNNIVVANAKNEGRLDIVKMSCLLFGKPRFEPIVNQHPFYSQTIFPLFFEGRSQFALEARSKLDGFKIFFFDRKKIHFGISEAPESGTFTQWTFYAIKDGSCHFVLKSENFVIGVDTTKSEESPLLAKFILGIAGLEDGKFDYKYQWKIHPIRNKGREHPYILLENRDTNLAIEWTEDEEVILNPVDFNKGNQF</sequence>
<protein>
    <submittedName>
        <fullName evidence="1">Uncharacterized protein</fullName>
    </submittedName>
</protein>
<proteinExistence type="predicted"/>
<reference evidence="1" key="1">
    <citation type="submission" date="2021-06" db="EMBL/GenBank/DDBJ databases">
        <authorList>
            <person name="Hodson N. C."/>
            <person name="Mongue J. A."/>
            <person name="Jaron S. K."/>
        </authorList>
    </citation>
    <scope>NUCLEOTIDE SEQUENCE</scope>
</reference>
<dbReference type="Proteomes" id="UP000708208">
    <property type="component" value="Unassembled WGS sequence"/>
</dbReference>